<name>A0ABQ5C1X5_9ASTR</name>
<dbReference type="InterPro" id="IPR041588">
    <property type="entry name" value="Integrase_H2C2"/>
</dbReference>
<dbReference type="InterPro" id="IPR053134">
    <property type="entry name" value="RNA-dir_DNA_polymerase"/>
</dbReference>
<reference evidence="5" key="2">
    <citation type="submission" date="2022-01" db="EMBL/GenBank/DDBJ databases">
        <authorList>
            <person name="Yamashiro T."/>
            <person name="Shiraishi A."/>
            <person name="Satake H."/>
            <person name="Nakayama K."/>
        </authorList>
    </citation>
    <scope>NUCLEOTIDE SEQUENCE</scope>
</reference>
<dbReference type="InterPro" id="IPR000477">
    <property type="entry name" value="RT_dom"/>
</dbReference>
<dbReference type="EMBL" id="BQNB010013773">
    <property type="protein sequence ID" value="GJT20102.1"/>
    <property type="molecule type" value="Genomic_DNA"/>
</dbReference>
<feature type="domain" description="Tf2-1-like SH3-like" evidence="4">
    <location>
        <begin position="259"/>
        <end position="295"/>
    </location>
</feature>
<dbReference type="SUPFAM" id="SSF56672">
    <property type="entry name" value="DNA/RNA polymerases"/>
    <property type="match status" value="1"/>
</dbReference>
<dbReference type="Pfam" id="PF07727">
    <property type="entry name" value="RVT_2"/>
    <property type="match status" value="1"/>
</dbReference>
<keyword evidence="5" id="KW-0695">RNA-directed DNA polymerase</keyword>
<keyword evidence="5" id="KW-0548">Nucleotidyltransferase</keyword>
<proteinExistence type="predicted"/>
<dbReference type="InterPro" id="IPR013103">
    <property type="entry name" value="RVT_2"/>
</dbReference>
<dbReference type="Pfam" id="PF17921">
    <property type="entry name" value="Integrase_H2C2"/>
    <property type="match status" value="1"/>
</dbReference>
<feature type="domain" description="Reverse transcriptase" evidence="1">
    <location>
        <begin position="2"/>
        <end position="84"/>
    </location>
</feature>
<dbReference type="PANTHER" id="PTHR24559:SF427">
    <property type="entry name" value="RNA-DIRECTED DNA POLYMERASE"/>
    <property type="match status" value="1"/>
</dbReference>
<evidence type="ECO:0000259" key="2">
    <source>
        <dbReference type="Pfam" id="PF07727"/>
    </source>
</evidence>
<dbReference type="InterPro" id="IPR043128">
    <property type="entry name" value="Rev_trsase/Diguanyl_cyclase"/>
</dbReference>
<keyword evidence="6" id="KW-1185">Reference proteome</keyword>
<comment type="caution">
    <text evidence="5">The sequence shown here is derived from an EMBL/GenBank/DDBJ whole genome shotgun (WGS) entry which is preliminary data.</text>
</comment>
<feature type="domain" description="Reverse transcriptase Ty1/copia-type" evidence="2">
    <location>
        <begin position="597"/>
        <end position="643"/>
    </location>
</feature>
<reference evidence="5" key="1">
    <citation type="journal article" date="2022" name="Int. J. Mol. Sci.">
        <title>Draft Genome of Tanacetum Coccineum: Genomic Comparison of Closely Related Tanacetum-Family Plants.</title>
        <authorList>
            <person name="Yamashiro T."/>
            <person name="Shiraishi A."/>
            <person name="Nakayama K."/>
            <person name="Satake H."/>
        </authorList>
    </citation>
    <scope>NUCLEOTIDE SEQUENCE</scope>
</reference>
<dbReference type="PANTHER" id="PTHR24559">
    <property type="entry name" value="TRANSPOSON TY3-I GAG-POL POLYPROTEIN"/>
    <property type="match status" value="1"/>
</dbReference>
<dbReference type="Pfam" id="PF00078">
    <property type="entry name" value="RVT_1"/>
    <property type="match status" value="1"/>
</dbReference>
<dbReference type="GO" id="GO:0003964">
    <property type="term" value="F:RNA-directed DNA polymerase activity"/>
    <property type="evidence" value="ECO:0007669"/>
    <property type="project" value="UniProtKB-KW"/>
</dbReference>
<keyword evidence="5" id="KW-0808">Transferase</keyword>
<dbReference type="Pfam" id="PF24626">
    <property type="entry name" value="SH3_Tf2-1"/>
    <property type="match status" value="1"/>
</dbReference>
<dbReference type="Gene3D" id="3.10.10.10">
    <property type="entry name" value="HIV Type 1 Reverse Transcriptase, subunit A, domain 1"/>
    <property type="match status" value="1"/>
</dbReference>
<feature type="domain" description="Integrase zinc-binding" evidence="3">
    <location>
        <begin position="168"/>
        <end position="199"/>
    </location>
</feature>
<evidence type="ECO:0000313" key="5">
    <source>
        <dbReference type="EMBL" id="GJT20102.1"/>
    </source>
</evidence>
<sequence>MCINYRELNKLTVKNRYPLPRIDNLFDQLHESSVYSKTELRSGHHQLRVREEDIPKTAFRTRYGHFEFQVMPFRLTNAPAVFMGLTGYYRRFIEGFLKIDKSMTKLTQKSVKFDWGEKEEAIFQLLKQKLCSAPILALAEAMKEEDVKEENIHCMNKEFETRADRTLYKMYHDLKKFYWWLNMKAEIATYVSKCLTCAKGWDRHLPLVEFSYNNDYHTSIKAAPFEALYGPEKIIKIKSRIQVARNSQKSYADVRRKPREFQVGEKVGTVAYRLKLLEQLIRVHNTFHVSNLKKCLSDETLVIPLDEIQIDDKLHFVKELVKIMNWEVKRLKQSRIPIVRFLMGLDDTDMKIRSSILSKETLPDVRSAYATISSVESHRVASGNIDGSSYRNHAFAFVSHVPNRNNFQRNQNVNNGPRPNNRQGGGFVLVCEHYGFNDHTTGRCFELIGFLADFGKMKSEQNFKNKNVSNNNDVGSNSSSGFTDEKMSTLISLIKDNYLNGKKCTSQYGSDDIFAALDEQVTTLEENIIYKGNLDQNPNSKLKYELEKYVGYSKLNSENYCFVTQLNKNLNNEMDALLRNDTWDIVDLPKDRKSIEIDYDETFSPVIKMVTVRLLLNINVSNSWHVFQLDVNNAFLHDDLVETYGLLACKLAKTPLVSKIAISNGATDEDPILDNIIDYQKLMGN</sequence>
<dbReference type="InterPro" id="IPR043502">
    <property type="entry name" value="DNA/RNA_pol_sf"/>
</dbReference>
<dbReference type="Gene3D" id="1.10.340.70">
    <property type="match status" value="1"/>
</dbReference>
<dbReference type="Proteomes" id="UP001151760">
    <property type="component" value="Unassembled WGS sequence"/>
</dbReference>
<evidence type="ECO:0000313" key="6">
    <source>
        <dbReference type="Proteomes" id="UP001151760"/>
    </source>
</evidence>
<evidence type="ECO:0000259" key="3">
    <source>
        <dbReference type="Pfam" id="PF17921"/>
    </source>
</evidence>
<organism evidence="5 6">
    <name type="scientific">Tanacetum coccineum</name>
    <dbReference type="NCBI Taxonomy" id="301880"/>
    <lineage>
        <taxon>Eukaryota</taxon>
        <taxon>Viridiplantae</taxon>
        <taxon>Streptophyta</taxon>
        <taxon>Embryophyta</taxon>
        <taxon>Tracheophyta</taxon>
        <taxon>Spermatophyta</taxon>
        <taxon>Magnoliopsida</taxon>
        <taxon>eudicotyledons</taxon>
        <taxon>Gunneridae</taxon>
        <taxon>Pentapetalae</taxon>
        <taxon>asterids</taxon>
        <taxon>campanulids</taxon>
        <taxon>Asterales</taxon>
        <taxon>Asteraceae</taxon>
        <taxon>Asteroideae</taxon>
        <taxon>Anthemideae</taxon>
        <taxon>Anthemidinae</taxon>
        <taxon>Tanacetum</taxon>
    </lineage>
</organism>
<dbReference type="Gene3D" id="3.30.70.270">
    <property type="match status" value="1"/>
</dbReference>
<protein>
    <submittedName>
        <fullName evidence="5">Reverse transcriptase domain-containing protein</fullName>
    </submittedName>
</protein>
<dbReference type="InterPro" id="IPR056924">
    <property type="entry name" value="SH3_Tf2-1"/>
</dbReference>
<gene>
    <name evidence="5" type="ORF">Tco_0878808</name>
</gene>
<evidence type="ECO:0000259" key="1">
    <source>
        <dbReference type="Pfam" id="PF00078"/>
    </source>
</evidence>
<evidence type="ECO:0000259" key="4">
    <source>
        <dbReference type="Pfam" id="PF24626"/>
    </source>
</evidence>
<dbReference type="CDD" id="cd01647">
    <property type="entry name" value="RT_LTR"/>
    <property type="match status" value="1"/>
</dbReference>
<accession>A0ABQ5C1X5</accession>